<protein>
    <submittedName>
        <fullName evidence="2">Copper amine oxidase-like protein domain-containing protein</fullName>
    </submittedName>
</protein>
<accession>A0A0G1TN55</accession>
<dbReference type="Pfam" id="PF09992">
    <property type="entry name" value="NAGPA"/>
    <property type="match status" value="1"/>
</dbReference>
<organism evidence="2 3">
    <name type="scientific">Candidatus Amesbacteria bacterium GW2011_GWC2_47_8</name>
    <dbReference type="NCBI Taxonomy" id="1618367"/>
    <lineage>
        <taxon>Bacteria</taxon>
        <taxon>Candidatus Amesiibacteriota</taxon>
    </lineage>
</organism>
<comment type="caution">
    <text evidence="2">The sequence shown here is derived from an EMBL/GenBank/DDBJ whole genome shotgun (WGS) entry which is preliminary data.</text>
</comment>
<proteinExistence type="predicted"/>
<reference evidence="2 3" key="1">
    <citation type="journal article" date="2015" name="Nature">
        <title>rRNA introns, odd ribosomes, and small enigmatic genomes across a large radiation of phyla.</title>
        <authorList>
            <person name="Brown C.T."/>
            <person name="Hug L.A."/>
            <person name="Thomas B.C."/>
            <person name="Sharon I."/>
            <person name="Castelle C.J."/>
            <person name="Singh A."/>
            <person name="Wilkins M.J."/>
            <person name="Williams K.H."/>
            <person name="Banfield J.F."/>
        </authorList>
    </citation>
    <scope>NUCLEOTIDE SEQUENCE [LARGE SCALE GENOMIC DNA]</scope>
</reference>
<dbReference type="Proteomes" id="UP000034265">
    <property type="component" value="Unassembled WGS sequence"/>
</dbReference>
<name>A0A0G1TN55_9BACT</name>
<evidence type="ECO:0000313" key="2">
    <source>
        <dbReference type="EMBL" id="KKU83252.1"/>
    </source>
</evidence>
<gene>
    <name evidence="2" type="ORF">UY11_C0024G0011</name>
</gene>
<dbReference type="InterPro" id="IPR018711">
    <property type="entry name" value="NAGPA"/>
</dbReference>
<feature type="domain" description="Phosphodiester glycosidase" evidence="1">
    <location>
        <begin position="32"/>
        <end position="202"/>
    </location>
</feature>
<dbReference type="AlphaFoldDB" id="A0A0G1TN55"/>
<evidence type="ECO:0000259" key="1">
    <source>
        <dbReference type="Pfam" id="PF09992"/>
    </source>
</evidence>
<sequence>MLTDVSSDSDCSDNCPVLSLAEFVAKNGGFAGVNGTYFCPATYPDCQSKKNTFDFPVYISRLSKWSQADKLGWSNRRAIVYTDGGGAHYLNNSSGFGGGLTAGIINYPGLVDGGNVQIDDNQSGLSDKQRAVSTKVGIGVIDTNRLLVVIAPSVNMQQFAYIFKALGATGALNLDTGGSTALYYTGRYVFGPGRALPNAIIFARK</sequence>
<evidence type="ECO:0000313" key="3">
    <source>
        <dbReference type="Proteomes" id="UP000034265"/>
    </source>
</evidence>
<dbReference type="EMBL" id="LCOT01000024">
    <property type="protein sequence ID" value="KKU83252.1"/>
    <property type="molecule type" value="Genomic_DNA"/>
</dbReference>